<protein>
    <submittedName>
        <fullName evidence="1">Uncharacterized protein</fullName>
    </submittedName>
</protein>
<dbReference type="EMBL" id="KZ293672">
    <property type="protein sequence ID" value="PBK88571.1"/>
    <property type="molecule type" value="Genomic_DNA"/>
</dbReference>
<proteinExistence type="predicted"/>
<dbReference type="AlphaFoldDB" id="A0A2H3CZY3"/>
<dbReference type="InParanoid" id="A0A2H3CZY3"/>
<gene>
    <name evidence="1" type="ORF">ARMGADRAFT_362207</name>
</gene>
<dbReference type="Proteomes" id="UP000217790">
    <property type="component" value="Unassembled WGS sequence"/>
</dbReference>
<reference evidence="2" key="1">
    <citation type="journal article" date="2017" name="Nat. Ecol. Evol.">
        <title>Genome expansion and lineage-specific genetic innovations in the forest pathogenic fungi Armillaria.</title>
        <authorList>
            <person name="Sipos G."/>
            <person name="Prasanna A.N."/>
            <person name="Walter M.C."/>
            <person name="O'Connor E."/>
            <person name="Balint B."/>
            <person name="Krizsan K."/>
            <person name="Kiss B."/>
            <person name="Hess J."/>
            <person name="Varga T."/>
            <person name="Slot J."/>
            <person name="Riley R."/>
            <person name="Boka B."/>
            <person name="Rigling D."/>
            <person name="Barry K."/>
            <person name="Lee J."/>
            <person name="Mihaltcheva S."/>
            <person name="LaButti K."/>
            <person name="Lipzen A."/>
            <person name="Waldron R."/>
            <person name="Moloney N.M."/>
            <person name="Sperisen C."/>
            <person name="Kredics L."/>
            <person name="Vagvoelgyi C."/>
            <person name="Patrignani A."/>
            <person name="Fitzpatrick D."/>
            <person name="Nagy I."/>
            <person name="Doyle S."/>
            <person name="Anderson J.B."/>
            <person name="Grigoriev I.V."/>
            <person name="Gueldener U."/>
            <person name="Muensterkoetter M."/>
            <person name="Nagy L.G."/>
        </authorList>
    </citation>
    <scope>NUCLEOTIDE SEQUENCE [LARGE SCALE GENOMIC DNA]</scope>
    <source>
        <strain evidence="2">Ar21-2</strain>
    </source>
</reference>
<name>A0A2H3CZY3_ARMGA</name>
<dbReference type="OrthoDB" id="3250851at2759"/>
<evidence type="ECO:0000313" key="1">
    <source>
        <dbReference type="EMBL" id="PBK88571.1"/>
    </source>
</evidence>
<sequence length="135" mass="15213">MSSKDSSGLVLEYIPSVSMDKLKPSIDVSEQEAERISSDMMAGLHAIKAENYWNVVLREGTGLPPPSTLERPTLGGLELTMKIGERKSGYALHEEASRGSRERTFVGRRRRHHMRCRSGTIKCLWRSNVQNVQRS</sequence>
<keyword evidence="2" id="KW-1185">Reference proteome</keyword>
<evidence type="ECO:0000313" key="2">
    <source>
        <dbReference type="Proteomes" id="UP000217790"/>
    </source>
</evidence>
<organism evidence="1 2">
    <name type="scientific">Armillaria gallica</name>
    <name type="common">Bulbous honey fungus</name>
    <name type="synonym">Armillaria bulbosa</name>
    <dbReference type="NCBI Taxonomy" id="47427"/>
    <lineage>
        <taxon>Eukaryota</taxon>
        <taxon>Fungi</taxon>
        <taxon>Dikarya</taxon>
        <taxon>Basidiomycota</taxon>
        <taxon>Agaricomycotina</taxon>
        <taxon>Agaricomycetes</taxon>
        <taxon>Agaricomycetidae</taxon>
        <taxon>Agaricales</taxon>
        <taxon>Marasmiineae</taxon>
        <taxon>Physalacriaceae</taxon>
        <taxon>Armillaria</taxon>
    </lineage>
</organism>
<accession>A0A2H3CZY3</accession>